<protein>
    <submittedName>
        <fullName evidence="1">Uncharacterized protein</fullName>
    </submittedName>
</protein>
<dbReference type="Proteomes" id="UP001597641">
    <property type="component" value="Unassembled WGS sequence"/>
</dbReference>
<gene>
    <name evidence="1" type="ORF">ACFS7Z_25785</name>
</gene>
<evidence type="ECO:0000313" key="1">
    <source>
        <dbReference type="EMBL" id="MFD3003793.1"/>
    </source>
</evidence>
<evidence type="ECO:0000313" key="2">
    <source>
        <dbReference type="Proteomes" id="UP001597641"/>
    </source>
</evidence>
<organism evidence="1 2">
    <name type="scientific">Pontibacter toksunensis</name>
    <dbReference type="NCBI Taxonomy" id="1332631"/>
    <lineage>
        <taxon>Bacteria</taxon>
        <taxon>Pseudomonadati</taxon>
        <taxon>Bacteroidota</taxon>
        <taxon>Cytophagia</taxon>
        <taxon>Cytophagales</taxon>
        <taxon>Hymenobacteraceae</taxon>
        <taxon>Pontibacter</taxon>
    </lineage>
</organism>
<proteinExistence type="predicted"/>
<reference evidence="2" key="1">
    <citation type="journal article" date="2019" name="Int. J. Syst. Evol. Microbiol.">
        <title>The Global Catalogue of Microorganisms (GCM) 10K type strain sequencing project: providing services to taxonomists for standard genome sequencing and annotation.</title>
        <authorList>
            <consortium name="The Broad Institute Genomics Platform"/>
            <consortium name="The Broad Institute Genome Sequencing Center for Infectious Disease"/>
            <person name="Wu L."/>
            <person name="Ma J."/>
        </authorList>
    </citation>
    <scope>NUCLEOTIDE SEQUENCE [LARGE SCALE GENOMIC DNA]</scope>
    <source>
        <strain evidence="2">KCTC 23984</strain>
    </source>
</reference>
<dbReference type="EMBL" id="JBHUOX010000043">
    <property type="protein sequence ID" value="MFD3003793.1"/>
    <property type="molecule type" value="Genomic_DNA"/>
</dbReference>
<keyword evidence="2" id="KW-1185">Reference proteome</keyword>
<name>A0ABW6C3J9_9BACT</name>
<accession>A0ABW6C3J9</accession>
<comment type="caution">
    <text evidence="1">The sequence shown here is derived from an EMBL/GenBank/DDBJ whole genome shotgun (WGS) entry which is preliminary data.</text>
</comment>
<dbReference type="RefSeq" id="WP_377491875.1">
    <property type="nucleotide sequence ID" value="NZ_JBHUOX010000043.1"/>
</dbReference>
<sequence>MKFHKAGGSYTISGKACFRLALSFRLLSCYLLWDIDRTQLQYSTGFPVSFDNPH</sequence>